<evidence type="ECO:0000256" key="1">
    <source>
        <dbReference type="ARBA" id="ARBA00004141"/>
    </source>
</evidence>
<evidence type="ECO:0000256" key="5">
    <source>
        <dbReference type="SAM" id="Phobius"/>
    </source>
</evidence>
<evidence type="ECO:0000256" key="4">
    <source>
        <dbReference type="ARBA" id="ARBA00023136"/>
    </source>
</evidence>
<dbReference type="Pfam" id="PF07681">
    <property type="entry name" value="DoxX"/>
    <property type="match status" value="1"/>
</dbReference>
<dbReference type="EMBL" id="QXQB01000002">
    <property type="protein sequence ID" value="RJX40354.1"/>
    <property type="molecule type" value="Genomic_DNA"/>
</dbReference>
<reference evidence="6 7" key="1">
    <citation type="submission" date="2018-09" db="EMBL/GenBank/DDBJ databases">
        <title>Paenibacillus aracenensis nov. sp. isolated from a cave in southern Spain.</title>
        <authorList>
            <person name="Jurado V."/>
            <person name="Gutierrez-Patricio S."/>
            <person name="Gonzalez-Pimentel J.L."/>
            <person name="Miller A.Z."/>
            <person name="Laiz L."/>
            <person name="Saiz-Jimenez C."/>
        </authorList>
    </citation>
    <scope>NUCLEOTIDE SEQUENCE [LARGE SCALE GENOMIC DNA]</scope>
    <source>
        <strain evidence="6 7">JCM 19203</strain>
    </source>
</reference>
<proteinExistence type="predicted"/>
<accession>A0A3A6Q347</accession>
<keyword evidence="7" id="KW-1185">Reference proteome</keyword>
<organism evidence="6 7">
    <name type="scientific">Paenibacillus pinisoli</name>
    <dbReference type="NCBI Taxonomy" id="1276110"/>
    <lineage>
        <taxon>Bacteria</taxon>
        <taxon>Bacillati</taxon>
        <taxon>Bacillota</taxon>
        <taxon>Bacilli</taxon>
        <taxon>Bacillales</taxon>
        <taxon>Paenibacillaceae</taxon>
        <taxon>Paenibacillus</taxon>
    </lineage>
</organism>
<evidence type="ECO:0000313" key="6">
    <source>
        <dbReference type="EMBL" id="RJX40354.1"/>
    </source>
</evidence>
<feature type="transmembrane region" description="Helical" evidence="5">
    <location>
        <begin position="91"/>
        <end position="116"/>
    </location>
</feature>
<evidence type="ECO:0000256" key="2">
    <source>
        <dbReference type="ARBA" id="ARBA00022692"/>
    </source>
</evidence>
<keyword evidence="2 5" id="KW-0812">Transmembrane</keyword>
<keyword evidence="3 5" id="KW-1133">Transmembrane helix</keyword>
<dbReference type="PANTHER" id="PTHR39157:SF1">
    <property type="entry name" value="DOXX FAMILY PROTEIN"/>
    <property type="match status" value="1"/>
</dbReference>
<comment type="subcellular location">
    <subcellularLocation>
        <location evidence="1">Membrane</location>
        <topology evidence="1">Multi-pass membrane protein</topology>
    </subcellularLocation>
</comment>
<evidence type="ECO:0000313" key="7">
    <source>
        <dbReference type="Proteomes" id="UP000267798"/>
    </source>
</evidence>
<comment type="caution">
    <text evidence="6">The sequence shown here is derived from an EMBL/GenBank/DDBJ whole genome shotgun (WGS) entry which is preliminary data.</text>
</comment>
<feature type="transmembrane region" description="Helical" evidence="5">
    <location>
        <begin position="128"/>
        <end position="147"/>
    </location>
</feature>
<dbReference type="Proteomes" id="UP000267798">
    <property type="component" value="Unassembled WGS sequence"/>
</dbReference>
<protein>
    <submittedName>
        <fullName evidence="6">DoxX family protein</fullName>
    </submittedName>
</protein>
<gene>
    <name evidence="6" type="ORF">D3P09_07975</name>
</gene>
<dbReference type="AlphaFoldDB" id="A0A3A6Q347"/>
<evidence type="ECO:0000256" key="3">
    <source>
        <dbReference type="ARBA" id="ARBA00022989"/>
    </source>
</evidence>
<keyword evidence="4 5" id="KW-0472">Membrane</keyword>
<dbReference type="PANTHER" id="PTHR39157">
    <property type="entry name" value="INTEGRAL MEMBRANE PROTEIN-RELATED"/>
    <property type="match status" value="1"/>
</dbReference>
<dbReference type="OrthoDB" id="26941at2"/>
<dbReference type="GO" id="GO:0016020">
    <property type="term" value="C:membrane"/>
    <property type="evidence" value="ECO:0007669"/>
    <property type="project" value="UniProtKB-SubCell"/>
</dbReference>
<name>A0A3A6Q347_9BACL</name>
<dbReference type="InterPro" id="IPR032808">
    <property type="entry name" value="DoxX"/>
</dbReference>
<sequence length="182" mass="19984">MMELWRKNRWAAGLVTVIRIILGYQWLTSGWHKITGEVAFNASGYLGNAVNNPVMDKATGEALYPTYNAFIEHFALPNVKLINLIIPWGEFLVGLGLILGTLTVTAAFFGLLMNFMFMFAGTISTNPYLALLGIIVLVAGANAGRFGGDRWVLPWLRANVGKKIFGKFGKPDRGYNGKTPNA</sequence>